<feature type="active site" description="Proton donor/acceptor" evidence="11">
    <location>
        <position position="385"/>
    </location>
</feature>
<feature type="domain" description="Peptidase M14" evidence="12">
    <location>
        <begin position="119"/>
        <end position="418"/>
    </location>
</feature>
<dbReference type="PRINTS" id="PR00765">
    <property type="entry name" value="CRBOXYPTASEA"/>
</dbReference>
<keyword evidence="14" id="KW-1185">Reference proteome</keyword>
<comment type="similarity">
    <text evidence="2 11">Belongs to the peptidase M14 family.</text>
</comment>
<keyword evidence="4" id="KW-0645">Protease</keyword>
<dbReference type="GO" id="GO:0006508">
    <property type="term" value="P:proteolysis"/>
    <property type="evidence" value="ECO:0007669"/>
    <property type="project" value="UniProtKB-KW"/>
</dbReference>
<keyword evidence="6" id="KW-0732">Signal</keyword>
<dbReference type="InterPro" id="IPR036990">
    <property type="entry name" value="M14A-like_propep"/>
</dbReference>
<keyword evidence="7" id="KW-0378">Hydrolase</keyword>
<evidence type="ECO:0000256" key="4">
    <source>
        <dbReference type="ARBA" id="ARBA00022670"/>
    </source>
</evidence>
<dbReference type="GO" id="GO:0005615">
    <property type="term" value="C:extracellular space"/>
    <property type="evidence" value="ECO:0007669"/>
    <property type="project" value="TreeGrafter"/>
</dbReference>
<evidence type="ECO:0000256" key="11">
    <source>
        <dbReference type="PROSITE-ProRule" id="PRU01379"/>
    </source>
</evidence>
<dbReference type="Pfam" id="PF00246">
    <property type="entry name" value="Peptidase_M14"/>
    <property type="match status" value="1"/>
</dbReference>
<evidence type="ECO:0000256" key="9">
    <source>
        <dbReference type="ARBA" id="ARBA00023049"/>
    </source>
</evidence>
<evidence type="ECO:0000256" key="2">
    <source>
        <dbReference type="ARBA" id="ARBA00005988"/>
    </source>
</evidence>
<dbReference type="InterPro" id="IPR000834">
    <property type="entry name" value="Peptidase_M14"/>
</dbReference>
<dbReference type="Gene3D" id="3.30.70.340">
    <property type="entry name" value="Metallocarboxypeptidase-like"/>
    <property type="match status" value="1"/>
</dbReference>
<evidence type="ECO:0000256" key="7">
    <source>
        <dbReference type="ARBA" id="ARBA00022801"/>
    </source>
</evidence>
<dbReference type="FunFam" id="3.40.630.10:FF:000084">
    <property type="entry name" value="Carboxypeptidase B2"/>
    <property type="match status" value="1"/>
</dbReference>
<dbReference type="Pfam" id="PF02244">
    <property type="entry name" value="Propep_M14"/>
    <property type="match status" value="1"/>
</dbReference>
<reference evidence="13 14" key="1">
    <citation type="submission" date="2023-11" db="EMBL/GenBank/DDBJ databases">
        <authorList>
            <person name="Okamura Y."/>
        </authorList>
    </citation>
    <scope>NUCLEOTIDE SEQUENCE [LARGE SCALE GENOMIC DNA]</scope>
</reference>
<dbReference type="PANTHER" id="PTHR11705:SF140">
    <property type="entry name" value="FI02848P-RELATED"/>
    <property type="match status" value="1"/>
</dbReference>
<comment type="cofactor">
    <cofactor evidence="1">
        <name>Zn(2+)</name>
        <dbReference type="ChEBI" id="CHEBI:29105"/>
    </cofactor>
</comment>
<keyword evidence="3" id="KW-0121">Carboxypeptidase</keyword>
<evidence type="ECO:0000313" key="14">
    <source>
        <dbReference type="Proteomes" id="UP001497472"/>
    </source>
</evidence>
<dbReference type="PROSITE" id="PS52035">
    <property type="entry name" value="PEPTIDASE_M14"/>
    <property type="match status" value="1"/>
</dbReference>
<dbReference type="PANTHER" id="PTHR11705">
    <property type="entry name" value="PROTEASE FAMILY M14 CARBOXYPEPTIDASE A,B"/>
    <property type="match status" value="1"/>
</dbReference>
<dbReference type="Gene3D" id="3.40.630.10">
    <property type="entry name" value="Zn peptidases"/>
    <property type="match status" value="1"/>
</dbReference>
<dbReference type="SUPFAM" id="SSF53187">
    <property type="entry name" value="Zn-dependent exopeptidases"/>
    <property type="match status" value="1"/>
</dbReference>
<evidence type="ECO:0000256" key="1">
    <source>
        <dbReference type="ARBA" id="ARBA00001947"/>
    </source>
</evidence>
<protein>
    <recommendedName>
        <fullName evidence="12">Peptidase M14 domain-containing protein</fullName>
    </recommendedName>
</protein>
<sequence length="426" mass="48605">MKIWILSLLAVAFAKHEHYAGWRSYFVAPTSAEQLAVLGSLEMSLEVDFFMRPRLDREGVVLVKPDFQEEFVQVLAREGISHKIHAEDVKAQLDIDDEIIEARHAEFRSRSEPEKPYDNYVRLNVIYNYMDSIAAKYPNIVKMVTPGNSFEGRPIKYLKISSSNFEDRSKSLIFIEATIHAREWITPPVATYAIHKLVEDLTDRELLDKFDWIILPVSNPDGYEFSHTNQRFWRKTRSIDQSQSSRLCPGVDGNRNYDFHWRTVGTSNNPCTDNYGGSRPFSEVETRIVRDIIHEYLDRMTLFITLHSFGSMILYPWGHDGSLSQNALGLHTVGITMAEAIYEKKLPHFPRYAVGNSRLVIGYGASGAAEDYAHSIGVPLAYTYELPGLRQGFNLDPKYARQVSEETWEGIAAGAKKAREIVLTSK</sequence>
<keyword evidence="5" id="KW-0479">Metal-binding</keyword>
<evidence type="ECO:0000256" key="8">
    <source>
        <dbReference type="ARBA" id="ARBA00022833"/>
    </source>
</evidence>
<dbReference type="Proteomes" id="UP001497472">
    <property type="component" value="Unassembled WGS sequence"/>
</dbReference>
<dbReference type="EMBL" id="CAVLEF010000003">
    <property type="protein sequence ID" value="CAK1542472.1"/>
    <property type="molecule type" value="Genomic_DNA"/>
</dbReference>
<evidence type="ECO:0000256" key="6">
    <source>
        <dbReference type="ARBA" id="ARBA00022729"/>
    </source>
</evidence>
<dbReference type="GO" id="GO:0008270">
    <property type="term" value="F:zinc ion binding"/>
    <property type="evidence" value="ECO:0007669"/>
    <property type="project" value="InterPro"/>
</dbReference>
<proteinExistence type="inferred from homology"/>
<dbReference type="SMART" id="SM00631">
    <property type="entry name" value="Zn_pept"/>
    <property type="match status" value="1"/>
</dbReference>
<accession>A0AAV1J1H2</accession>
<evidence type="ECO:0000256" key="3">
    <source>
        <dbReference type="ARBA" id="ARBA00022645"/>
    </source>
</evidence>
<evidence type="ECO:0000256" key="10">
    <source>
        <dbReference type="ARBA" id="ARBA00023157"/>
    </source>
</evidence>
<name>A0AAV1J1H2_9NEOP</name>
<comment type="caution">
    <text evidence="13">The sequence shown here is derived from an EMBL/GenBank/DDBJ whole genome shotgun (WGS) entry which is preliminary data.</text>
</comment>
<dbReference type="GO" id="GO:0004181">
    <property type="term" value="F:metallocarboxypeptidase activity"/>
    <property type="evidence" value="ECO:0007669"/>
    <property type="project" value="InterPro"/>
</dbReference>
<evidence type="ECO:0000313" key="13">
    <source>
        <dbReference type="EMBL" id="CAK1542472.1"/>
    </source>
</evidence>
<evidence type="ECO:0000259" key="12">
    <source>
        <dbReference type="PROSITE" id="PS52035"/>
    </source>
</evidence>
<evidence type="ECO:0000256" key="5">
    <source>
        <dbReference type="ARBA" id="ARBA00022723"/>
    </source>
</evidence>
<organism evidence="13 14">
    <name type="scientific">Leptosia nina</name>
    <dbReference type="NCBI Taxonomy" id="320188"/>
    <lineage>
        <taxon>Eukaryota</taxon>
        <taxon>Metazoa</taxon>
        <taxon>Ecdysozoa</taxon>
        <taxon>Arthropoda</taxon>
        <taxon>Hexapoda</taxon>
        <taxon>Insecta</taxon>
        <taxon>Pterygota</taxon>
        <taxon>Neoptera</taxon>
        <taxon>Endopterygota</taxon>
        <taxon>Lepidoptera</taxon>
        <taxon>Glossata</taxon>
        <taxon>Ditrysia</taxon>
        <taxon>Papilionoidea</taxon>
        <taxon>Pieridae</taxon>
        <taxon>Pierinae</taxon>
        <taxon>Leptosia</taxon>
    </lineage>
</organism>
<dbReference type="InterPro" id="IPR003146">
    <property type="entry name" value="M14A_act_pep"/>
</dbReference>
<gene>
    <name evidence="13" type="ORF">LNINA_LOCUS2366</name>
</gene>
<dbReference type="SUPFAM" id="SSF54897">
    <property type="entry name" value="Protease propeptides/inhibitors"/>
    <property type="match status" value="1"/>
</dbReference>
<keyword evidence="9" id="KW-0482">Metalloprotease</keyword>
<keyword evidence="10" id="KW-1015">Disulfide bond</keyword>
<keyword evidence="8" id="KW-0862">Zinc</keyword>
<dbReference type="AlphaFoldDB" id="A0AAV1J1H2"/>